<dbReference type="InterPro" id="IPR027417">
    <property type="entry name" value="P-loop_NTPase"/>
</dbReference>
<dbReference type="AlphaFoldDB" id="X1ZK52"/>
<evidence type="ECO:0000313" key="3">
    <source>
        <dbReference type="EnsemblMetazoa" id="CapteP187308"/>
    </source>
</evidence>
<evidence type="ECO:0000256" key="2">
    <source>
        <dbReference type="SAM" id="MobiDB-lite"/>
    </source>
</evidence>
<dbReference type="EMBL" id="AMQN01000124">
    <property type="status" value="NOT_ANNOTATED_CDS"/>
    <property type="molecule type" value="Genomic_DNA"/>
</dbReference>
<protein>
    <recommendedName>
        <fullName evidence="5">Sulfotransferase domain-containing protein</fullName>
    </recommendedName>
</protein>
<proteinExistence type="inferred from homology"/>
<reference evidence="3" key="3">
    <citation type="submission" date="2015-06" db="UniProtKB">
        <authorList>
            <consortium name="EnsemblMetazoa"/>
        </authorList>
    </citation>
    <scope>IDENTIFICATION</scope>
</reference>
<dbReference type="EnsemblMetazoa" id="CapteT187308">
    <property type="protein sequence ID" value="CapteP187308"/>
    <property type="gene ID" value="CapteG187308"/>
</dbReference>
<evidence type="ECO:0000313" key="4">
    <source>
        <dbReference type="Proteomes" id="UP000014760"/>
    </source>
</evidence>
<keyword evidence="4" id="KW-1185">Reference proteome</keyword>
<dbReference type="OMA" id="EFLQFPV"/>
<organism evidence="3 4">
    <name type="scientific">Capitella teleta</name>
    <name type="common">Polychaete worm</name>
    <dbReference type="NCBI Taxonomy" id="283909"/>
    <lineage>
        <taxon>Eukaryota</taxon>
        <taxon>Metazoa</taxon>
        <taxon>Spiralia</taxon>
        <taxon>Lophotrochozoa</taxon>
        <taxon>Annelida</taxon>
        <taxon>Polychaeta</taxon>
        <taxon>Sedentaria</taxon>
        <taxon>Scolecida</taxon>
        <taxon>Capitellidae</taxon>
        <taxon>Capitella</taxon>
    </lineage>
</organism>
<dbReference type="PANTHER" id="PTHR45964">
    <property type="entry name" value="WSCD FAMILY MEMBER CG9164"/>
    <property type="match status" value="1"/>
</dbReference>
<comment type="similarity">
    <text evidence="1">Belongs to the WSCD family.</text>
</comment>
<dbReference type="OrthoDB" id="6148673at2759"/>
<dbReference type="PANTHER" id="PTHR45964:SF5">
    <property type="entry name" value="WSCD FAMILY MEMBER CG9164"/>
    <property type="match status" value="1"/>
</dbReference>
<feature type="region of interest" description="Disordered" evidence="2">
    <location>
        <begin position="1"/>
        <end position="21"/>
    </location>
</feature>
<evidence type="ECO:0000256" key="1">
    <source>
        <dbReference type="ARBA" id="ARBA00010236"/>
    </source>
</evidence>
<dbReference type="Gene3D" id="3.40.50.300">
    <property type="entry name" value="P-loop containing nucleotide triphosphate hydrolases"/>
    <property type="match status" value="1"/>
</dbReference>
<dbReference type="SUPFAM" id="SSF52540">
    <property type="entry name" value="P-loop containing nucleoside triphosphate hydrolases"/>
    <property type="match status" value="1"/>
</dbReference>
<reference evidence="4" key="1">
    <citation type="submission" date="2012-12" db="EMBL/GenBank/DDBJ databases">
        <authorList>
            <person name="Hellsten U."/>
            <person name="Grimwood J."/>
            <person name="Chapman J.A."/>
            <person name="Shapiro H."/>
            <person name="Aerts A."/>
            <person name="Otillar R.P."/>
            <person name="Terry A.Y."/>
            <person name="Boore J.L."/>
            <person name="Simakov O."/>
            <person name="Marletaz F."/>
            <person name="Cho S.-J."/>
            <person name="Edsinger-Gonzales E."/>
            <person name="Havlak P."/>
            <person name="Kuo D.-H."/>
            <person name="Larsson T."/>
            <person name="Lv J."/>
            <person name="Arendt D."/>
            <person name="Savage R."/>
            <person name="Osoegawa K."/>
            <person name="de Jong P."/>
            <person name="Lindberg D.R."/>
            <person name="Seaver E.C."/>
            <person name="Weisblat D.A."/>
            <person name="Putnam N.H."/>
            <person name="Grigoriev I.V."/>
            <person name="Rokhsar D.S."/>
        </authorList>
    </citation>
    <scope>NUCLEOTIDE SEQUENCE</scope>
    <source>
        <strain evidence="4">I ESC-2004</strain>
    </source>
</reference>
<dbReference type="HOGENOM" id="CLU_1035291_0_0_1"/>
<accession>X1ZK52</accession>
<name>X1ZK52_CAPTE</name>
<evidence type="ECO:0008006" key="5">
    <source>
        <dbReference type="Google" id="ProtNLM"/>
    </source>
</evidence>
<sequence length="269" mass="31294">MSGNGTIRLEMAPESETSVPACPGKTLRTKSVWWPHTAFAGFQGSGLERMRYLVEEVTGYYTGSSKGSLRKYSKFVKNFVSDDTVIGVKMTTPGDEQIFRHFHRAVLLIRHPTDVFYSLIYRMASNKEISKEVWSPNTWREAVFNLAFTWYHFYLTWLNSFEGTKYVVFYSDIEVNSTSVLRNLVPFLLHKPMDESKLQCLNPNQAEAFRNSYRLYGISFLEEKLTQHLDNVAMKIAYEVKLCIERKQCIYKGDSTELVIKPFEYYRVI</sequence>
<reference evidence="4" key="2">
    <citation type="journal article" date="2013" name="Nature">
        <title>Insights into bilaterian evolution from three spiralian genomes.</title>
        <authorList>
            <person name="Simakov O."/>
            <person name="Marletaz F."/>
            <person name="Cho S.J."/>
            <person name="Edsinger-Gonzales E."/>
            <person name="Havlak P."/>
            <person name="Hellsten U."/>
            <person name="Kuo D.H."/>
            <person name="Larsson T."/>
            <person name="Lv J."/>
            <person name="Arendt D."/>
            <person name="Savage R."/>
            <person name="Osoegawa K."/>
            <person name="de Jong P."/>
            <person name="Grimwood J."/>
            <person name="Chapman J.A."/>
            <person name="Shapiro H."/>
            <person name="Aerts A."/>
            <person name="Otillar R.P."/>
            <person name="Terry A.Y."/>
            <person name="Boore J.L."/>
            <person name="Grigoriev I.V."/>
            <person name="Lindberg D.R."/>
            <person name="Seaver E.C."/>
            <person name="Weisblat D.A."/>
            <person name="Putnam N.H."/>
            <person name="Rokhsar D.S."/>
        </authorList>
    </citation>
    <scope>NUCLEOTIDE SEQUENCE</scope>
    <source>
        <strain evidence="4">I ESC-2004</strain>
    </source>
</reference>
<dbReference type="InterPro" id="IPR051589">
    <property type="entry name" value="Sialate-O-sulfotransferase"/>
</dbReference>
<dbReference type="Proteomes" id="UP000014760">
    <property type="component" value="Unassembled WGS sequence"/>
</dbReference>